<organism evidence="7 8">
    <name type="scientific">Peribacillus simplex</name>
    <dbReference type="NCBI Taxonomy" id="1478"/>
    <lineage>
        <taxon>Bacteria</taxon>
        <taxon>Bacillati</taxon>
        <taxon>Bacillota</taxon>
        <taxon>Bacilli</taxon>
        <taxon>Bacillales</taxon>
        <taxon>Bacillaceae</taxon>
        <taxon>Peribacillus</taxon>
    </lineage>
</organism>
<dbReference type="InterPro" id="IPR027417">
    <property type="entry name" value="P-loop_NTPase"/>
</dbReference>
<evidence type="ECO:0000313" key="7">
    <source>
        <dbReference type="EMBL" id="KWW22410.1"/>
    </source>
</evidence>
<comment type="similarity">
    <text evidence="4">Belongs to the SIMIBI class G3E GTPase family. ZNG1 subfamily.</text>
</comment>
<comment type="caution">
    <text evidence="7">The sequence shown here is derived from an EMBL/GenBank/DDBJ whole genome shotgun (WGS) entry which is preliminary data.</text>
</comment>
<dbReference type="AlphaFoldDB" id="A0A125QSP9"/>
<dbReference type="EMBL" id="LNNH01000004">
    <property type="protein sequence ID" value="KWW22410.1"/>
    <property type="molecule type" value="Genomic_DNA"/>
</dbReference>
<evidence type="ECO:0000259" key="6">
    <source>
        <dbReference type="SMART" id="SM00833"/>
    </source>
</evidence>
<keyword evidence="2" id="KW-0378">Hydrolase</keyword>
<keyword evidence="8" id="KW-1185">Reference proteome</keyword>
<dbReference type="Gene3D" id="3.40.50.300">
    <property type="entry name" value="P-loop containing nucleotide triphosphate hydrolases"/>
    <property type="match status" value="1"/>
</dbReference>
<evidence type="ECO:0000313" key="8">
    <source>
        <dbReference type="Proteomes" id="UP000064189"/>
    </source>
</evidence>
<name>A0A125QSP9_9BACI</name>
<dbReference type="SUPFAM" id="SSF90002">
    <property type="entry name" value="Hypothetical protein YjiA, C-terminal domain"/>
    <property type="match status" value="1"/>
</dbReference>
<dbReference type="RefSeq" id="WP_061140455.1">
    <property type="nucleotide sequence ID" value="NZ_LNNH01000004.1"/>
</dbReference>
<dbReference type="GO" id="GO:0005737">
    <property type="term" value="C:cytoplasm"/>
    <property type="evidence" value="ECO:0007669"/>
    <property type="project" value="TreeGrafter"/>
</dbReference>
<dbReference type="CDD" id="cd03112">
    <property type="entry name" value="CobW-like"/>
    <property type="match status" value="1"/>
</dbReference>
<evidence type="ECO:0000256" key="3">
    <source>
        <dbReference type="ARBA" id="ARBA00023186"/>
    </source>
</evidence>
<dbReference type="SMART" id="SM00833">
    <property type="entry name" value="CobW_C"/>
    <property type="match status" value="1"/>
</dbReference>
<comment type="catalytic activity">
    <reaction evidence="5">
        <text>GTP + H2O = GDP + phosphate + H(+)</text>
        <dbReference type="Rhea" id="RHEA:19669"/>
        <dbReference type="ChEBI" id="CHEBI:15377"/>
        <dbReference type="ChEBI" id="CHEBI:15378"/>
        <dbReference type="ChEBI" id="CHEBI:37565"/>
        <dbReference type="ChEBI" id="CHEBI:43474"/>
        <dbReference type="ChEBI" id="CHEBI:58189"/>
    </reaction>
    <physiologicalReaction direction="left-to-right" evidence="5">
        <dbReference type="Rhea" id="RHEA:19670"/>
    </physiologicalReaction>
</comment>
<dbReference type="InterPro" id="IPR003495">
    <property type="entry name" value="CobW/HypB/UreG_nucleotide-bd"/>
</dbReference>
<evidence type="ECO:0000256" key="1">
    <source>
        <dbReference type="ARBA" id="ARBA00022741"/>
    </source>
</evidence>
<keyword evidence="1" id="KW-0547">Nucleotide-binding</keyword>
<reference evidence="7 8" key="1">
    <citation type="submission" date="2015-11" db="EMBL/GenBank/DDBJ databases">
        <title>Genome Sequence of Bacillus simplex strain VanAntwerpen2.</title>
        <authorList>
            <person name="Couger M.B."/>
        </authorList>
    </citation>
    <scope>NUCLEOTIDE SEQUENCE [LARGE SCALE GENOMIC DNA]</scope>
    <source>
        <strain evidence="7 8">VanAntwerpen02</strain>
    </source>
</reference>
<evidence type="ECO:0000256" key="2">
    <source>
        <dbReference type="ARBA" id="ARBA00022801"/>
    </source>
</evidence>
<dbReference type="PANTHER" id="PTHR13748">
    <property type="entry name" value="COBW-RELATED"/>
    <property type="match status" value="1"/>
</dbReference>
<evidence type="ECO:0000256" key="4">
    <source>
        <dbReference type="ARBA" id="ARBA00034320"/>
    </source>
</evidence>
<dbReference type="Proteomes" id="UP000064189">
    <property type="component" value="Unassembled WGS sequence"/>
</dbReference>
<dbReference type="Pfam" id="PF07683">
    <property type="entry name" value="CobW_C"/>
    <property type="match status" value="1"/>
</dbReference>
<dbReference type="InterPro" id="IPR011629">
    <property type="entry name" value="CobW-like_C"/>
</dbReference>
<evidence type="ECO:0000256" key="5">
    <source>
        <dbReference type="ARBA" id="ARBA00049117"/>
    </source>
</evidence>
<dbReference type="InterPro" id="IPR036627">
    <property type="entry name" value="CobW-likC_sf"/>
</dbReference>
<dbReference type="PANTHER" id="PTHR13748:SF62">
    <property type="entry name" value="COBW DOMAIN-CONTAINING PROTEIN"/>
    <property type="match status" value="1"/>
</dbReference>
<gene>
    <name evidence="7" type="ORF">AS888_12805</name>
</gene>
<dbReference type="Gene3D" id="3.30.1220.10">
    <property type="entry name" value="CobW-like, C-terminal domain"/>
    <property type="match status" value="1"/>
</dbReference>
<proteinExistence type="inferred from homology"/>
<keyword evidence="3" id="KW-0143">Chaperone</keyword>
<protein>
    <submittedName>
        <fullName evidence="7">Cobalamin biosynthesis protein</fullName>
    </submittedName>
</protein>
<dbReference type="SUPFAM" id="SSF52540">
    <property type="entry name" value="P-loop containing nucleoside triphosphate hydrolases"/>
    <property type="match status" value="1"/>
</dbReference>
<accession>A0A125QSP9</accession>
<dbReference type="InterPro" id="IPR051316">
    <property type="entry name" value="Zinc-reg_GTPase_activator"/>
</dbReference>
<dbReference type="GO" id="GO:0016787">
    <property type="term" value="F:hydrolase activity"/>
    <property type="evidence" value="ECO:0007669"/>
    <property type="project" value="UniProtKB-KW"/>
</dbReference>
<feature type="domain" description="CobW C-terminal" evidence="6">
    <location>
        <begin position="218"/>
        <end position="303"/>
    </location>
</feature>
<dbReference type="Pfam" id="PF02492">
    <property type="entry name" value="cobW"/>
    <property type="match status" value="1"/>
</dbReference>
<sequence length="308" mass="34752">MKTTEVYILGGFLGSGKTTLLRNILKQESEAGRKVAVLLNELGSISVDSGLIGDEVPLKELFDGCICCTIQDKLEVQLHELLTENDLDAVYIETTGAAHPVEVLDGIMSPLFAKRLEYKGIITVVDLLRWRDREELSPQLRQLLAEQIHHADFILLNKADLVSEMEAAQLIYSIQALNMGAVCLLTEYAAVSLKSLQQMQRKCSGGHKKLDVQEHLHLSAVVHTFEGSVKQTDFEDWLRSLPETVYRMKGYISFTHSQYPHLFQYSYGMPMYMNEMMKMPLNIVIIGEKLDRVVVIDQLKALEAKARP</sequence>
<dbReference type="GO" id="GO:0000166">
    <property type="term" value="F:nucleotide binding"/>
    <property type="evidence" value="ECO:0007669"/>
    <property type="project" value="UniProtKB-KW"/>
</dbReference>